<feature type="binding site" description="axial binding residue" evidence="6">
    <location>
        <position position="443"/>
    </location>
    <ligand>
        <name>heme</name>
        <dbReference type="ChEBI" id="CHEBI:30413"/>
    </ligand>
    <ligandPart>
        <name>Fe</name>
        <dbReference type="ChEBI" id="CHEBI:18248"/>
    </ligandPart>
</feature>
<dbReference type="InterPro" id="IPR002401">
    <property type="entry name" value="Cyt_P450_E_grp-I"/>
</dbReference>
<feature type="non-terminal residue" evidence="7">
    <location>
        <position position="1"/>
    </location>
</feature>
<evidence type="ECO:0000256" key="5">
    <source>
        <dbReference type="ARBA" id="ARBA00079990"/>
    </source>
</evidence>
<comment type="cofactor">
    <cofactor evidence="6">
        <name>heme</name>
        <dbReference type="ChEBI" id="CHEBI:30413"/>
    </cofactor>
</comment>
<evidence type="ECO:0000313" key="7">
    <source>
        <dbReference type="EMBL" id="KAF2431683.1"/>
    </source>
</evidence>
<evidence type="ECO:0000256" key="4">
    <source>
        <dbReference type="ARBA" id="ARBA00068222"/>
    </source>
</evidence>
<keyword evidence="6" id="KW-0408">Iron</keyword>
<keyword evidence="2" id="KW-0843">Virulence</keyword>
<proteinExistence type="predicted"/>
<evidence type="ECO:0000256" key="6">
    <source>
        <dbReference type="PIRSR" id="PIRSR602401-1"/>
    </source>
</evidence>
<dbReference type="Pfam" id="PF00067">
    <property type="entry name" value="p450"/>
    <property type="match status" value="1"/>
</dbReference>
<dbReference type="EMBL" id="MU007030">
    <property type="protein sequence ID" value="KAF2431683.1"/>
    <property type="molecule type" value="Genomic_DNA"/>
</dbReference>
<keyword evidence="8" id="KW-1185">Reference proteome</keyword>
<dbReference type="InterPro" id="IPR036396">
    <property type="entry name" value="Cyt_P450_sf"/>
</dbReference>
<dbReference type="PANTHER" id="PTHR24305:SF168">
    <property type="entry name" value="P450, PUTATIVE (EUROFUNG)-RELATED"/>
    <property type="match status" value="1"/>
</dbReference>
<dbReference type="FunFam" id="1.10.630.10:FF:000076">
    <property type="entry name" value="Cytochrome P450 monooxygenase"/>
    <property type="match status" value="1"/>
</dbReference>
<dbReference type="GO" id="GO:0004497">
    <property type="term" value="F:monooxygenase activity"/>
    <property type="evidence" value="ECO:0007669"/>
    <property type="project" value="InterPro"/>
</dbReference>
<comment type="pathway">
    <text evidence="1">Hormone biosynthesis.</text>
</comment>
<dbReference type="SUPFAM" id="SSF48264">
    <property type="entry name" value="Cytochrome P450"/>
    <property type="match status" value="1"/>
</dbReference>
<dbReference type="AlphaFoldDB" id="A0A9P4NUJ5"/>
<dbReference type="InterPro" id="IPR001128">
    <property type="entry name" value="Cyt_P450"/>
</dbReference>
<dbReference type="InterPro" id="IPR050121">
    <property type="entry name" value="Cytochrome_P450_monoxygenase"/>
</dbReference>
<gene>
    <name evidence="7" type="ORF">EJ08DRAFT_586793</name>
</gene>
<dbReference type="PRINTS" id="PR00385">
    <property type="entry name" value="P450"/>
</dbReference>
<dbReference type="PANTHER" id="PTHR24305">
    <property type="entry name" value="CYTOCHROME P450"/>
    <property type="match status" value="1"/>
</dbReference>
<keyword evidence="6" id="KW-0349">Heme</keyword>
<evidence type="ECO:0000256" key="3">
    <source>
        <dbReference type="ARBA" id="ARBA00067672"/>
    </source>
</evidence>
<dbReference type="Proteomes" id="UP000800235">
    <property type="component" value="Unassembled WGS sequence"/>
</dbReference>
<evidence type="ECO:0000313" key="8">
    <source>
        <dbReference type="Proteomes" id="UP000800235"/>
    </source>
</evidence>
<reference evidence="7" key="1">
    <citation type="journal article" date="2020" name="Stud. Mycol.">
        <title>101 Dothideomycetes genomes: a test case for predicting lifestyles and emergence of pathogens.</title>
        <authorList>
            <person name="Haridas S."/>
            <person name="Albert R."/>
            <person name="Binder M."/>
            <person name="Bloem J."/>
            <person name="Labutti K."/>
            <person name="Salamov A."/>
            <person name="Andreopoulos B."/>
            <person name="Baker S."/>
            <person name="Barry K."/>
            <person name="Bills G."/>
            <person name="Bluhm B."/>
            <person name="Cannon C."/>
            <person name="Castanera R."/>
            <person name="Culley D."/>
            <person name="Daum C."/>
            <person name="Ezra D."/>
            <person name="Gonzalez J."/>
            <person name="Henrissat B."/>
            <person name="Kuo A."/>
            <person name="Liang C."/>
            <person name="Lipzen A."/>
            <person name="Lutzoni F."/>
            <person name="Magnuson J."/>
            <person name="Mondo S."/>
            <person name="Nolan M."/>
            <person name="Ohm R."/>
            <person name="Pangilinan J."/>
            <person name="Park H.-J."/>
            <person name="Ramirez L."/>
            <person name="Alfaro M."/>
            <person name="Sun H."/>
            <person name="Tritt A."/>
            <person name="Yoshinaga Y."/>
            <person name="Zwiers L.-H."/>
            <person name="Turgeon B."/>
            <person name="Goodwin S."/>
            <person name="Spatafora J."/>
            <person name="Crous P."/>
            <person name="Grigoriev I."/>
        </authorList>
    </citation>
    <scope>NUCLEOTIDE SEQUENCE</scope>
    <source>
        <strain evidence="7">CBS 130266</strain>
    </source>
</reference>
<dbReference type="OrthoDB" id="3934656at2759"/>
<name>A0A9P4NUJ5_9PEZI</name>
<dbReference type="GO" id="GO:0020037">
    <property type="term" value="F:heme binding"/>
    <property type="evidence" value="ECO:0007669"/>
    <property type="project" value="InterPro"/>
</dbReference>
<dbReference type="GO" id="GO:0016705">
    <property type="term" value="F:oxidoreductase activity, acting on paired donors, with incorporation or reduction of molecular oxygen"/>
    <property type="evidence" value="ECO:0007669"/>
    <property type="project" value="InterPro"/>
</dbReference>
<dbReference type="Gene3D" id="1.10.630.10">
    <property type="entry name" value="Cytochrome P450"/>
    <property type="match status" value="1"/>
</dbReference>
<organism evidence="7 8">
    <name type="scientific">Tothia fuscella</name>
    <dbReference type="NCBI Taxonomy" id="1048955"/>
    <lineage>
        <taxon>Eukaryota</taxon>
        <taxon>Fungi</taxon>
        <taxon>Dikarya</taxon>
        <taxon>Ascomycota</taxon>
        <taxon>Pezizomycotina</taxon>
        <taxon>Dothideomycetes</taxon>
        <taxon>Pleosporomycetidae</taxon>
        <taxon>Venturiales</taxon>
        <taxon>Cylindrosympodiaceae</taxon>
        <taxon>Tothia</taxon>
    </lineage>
</organism>
<evidence type="ECO:0000256" key="2">
    <source>
        <dbReference type="ARBA" id="ARBA00023026"/>
    </source>
</evidence>
<keyword evidence="6" id="KW-0479">Metal-binding</keyword>
<accession>A0A9P4NUJ5</accession>
<evidence type="ECO:0000256" key="1">
    <source>
        <dbReference type="ARBA" id="ARBA00004972"/>
    </source>
</evidence>
<dbReference type="CDD" id="cd11060">
    <property type="entry name" value="CYP57A1-like"/>
    <property type="match status" value="1"/>
</dbReference>
<sequence>LAIAGYIFLALIAISFLNRIISYRRLSHIPGPTIAGWSRLWMVRANTSGRNHTFLYDAILKYGSLVRIGPNHLLTSDPELIRRMQAPRSPYRRSIWYTTFRFKPRADNIISVVDEDVHNELRRKMGNGYSGKEVPHMEEKIDGQVQIWIDNIRKKYISTRTELKPMDLARSVQYFTLDVISDLAFNSPFGDVPQDKDVHGYIKTTEDAIGFMTLLSIFPKVHRWIEQSRLVDLLAPTAKDKTGLGRIVGIAQAEIAKRFEGKVLNPKEDKQDMLGSFLRHGLSQEEAESETVLQIMAGSDTSATVIRVVFLYLITSPHMMSKLRAELDAGIKSGQISSPISDTEARKLPYLQACIKEAIRLWPPVTGILQKVVPPEGDTFNGTYIPGGTFIGQCAWALGRNPDIYGPDFSLFRPERWLEATGEKLQKMERQADLTFGYGRFACLGKPVAQMELNKVFVEILRSFDISIVDPSQPWDNDSRGIFLMKNFWVRVTERGSDS</sequence>
<dbReference type="GO" id="GO:0005506">
    <property type="term" value="F:iron ion binding"/>
    <property type="evidence" value="ECO:0007669"/>
    <property type="project" value="InterPro"/>
</dbReference>
<dbReference type="PRINTS" id="PR00463">
    <property type="entry name" value="EP450I"/>
</dbReference>
<comment type="caution">
    <text evidence="7">The sequence shown here is derived from an EMBL/GenBank/DDBJ whole genome shotgun (WGS) entry which is preliminary data.</text>
</comment>
<protein>
    <recommendedName>
        <fullName evidence="4">Cytochrome P450 monooxygenase ABA1</fullName>
    </recommendedName>
    <alternativeName>
        <fullName evidence="5">Abscisic acid biosynthesis protein 1</fullName>
    </alternativeName>
    <alternativeName>
        <fullName evidence="3">Cytochrome P450 monooxygenase aba1</fullName>
    </alternativeName>
</protein>